<gene>
    <name evidence="8" type="ORF">ACJDUG_13080</name>
</gene>
<name>A0ABW8T6H0_9CLOT</name>
<dbReference type="InterPro" id="IPR004839">
    <property type="entry name" value="Aminotransferase_I/II_large"/>
</dbReference>
<evidence type="ECO:0000259" key="7">
    <source>
        <dbReference type="Pfam" id="PF00155"/>
    </source>
</evidence>
<dbReference type="PANTHER" id="PTHR46383">
    <property type="entry name" value="ASPARTATE AMINOTRANSFERASE"/>
    <property type="match status" value="1"/>
</dbReference>
<dbReference type="PROSITE" id="PS00105">
    <property type="entry name" value="AA_TRANSFER_CLASS_1"/>
    <property type="match status" value="1"/>
</dbReference>
<dbReference type="InterPro" id="IPR050596">
    <property type="entry name" value="AspAT/PAT-like"/>
</dbReference>
<keyword evidence="5" id="KW-0663">Pyridoxal phosphate</keyword>
<dbReference type="InterPro" id="IPR015422">
    <property type="entry name" value="PyrdxlP-dep_Trfase_small"/>
</dbReference>
<comment type="similarity">
    <text evidence="2 6">Belongs to the class-I pyridoxal-phosphate-dependent aminotransferase family.</text>
</comment>
<protein>
    <recommendedName>
        <fullName evidence="6">Aminotransferase</fullName>
        <ecNumber evidence="6">2.6.1.-</ecNumber>
    </recommendedName>
</protein>
<dbReference type="CDD" id="cd00609">
    <property type="entry name" value="AAT_like"/>
    <property type="match status" value="1"/>
</dbReference>
<dbReference type="SUPFAM" id="SSF53383">
    <property type="entry name" value="PLP-dependent transferases"/>
    <property type="match status" value="1"/>
</dbReference>
<evidence type="ECO:0000313" key="9">
    <source>
        <dbReference type="Proteomes" id="UP001623591"/>
    </source>
</evidence>
<keyword evidence="4 6" id="KW-0808">Transferase</keyword>
<dbReference type="InterPro" id="IPR015424">
    <property type="entry name" value="PyrdxlP-dep_Trfase"/>
</dbReference>
<comment type="cofactor">
    <cofactor evidence="1 6">
        <name>pyridoxal 5'-phosphate</name>
        <dbReference type="ChEBI" id="CHEBI:597326"/>
    </cofactor>
</comment>
<evidence type="ECO:0000256" key="5">
    <source>
        <dbReference type="ARBA" id="ARBA00022898"/>
    </source>
</evidence>
<proteinExistence type="inferred from homology"/>
<organism evidence="8 9">
    <name type="scientific">Candidatus Clostridium stratigraminis</name>
    <dbReference type="NCBI Taxonomy" id="3381661"/>
    <lineage>
        <taxon>Bacteria</taxon>
        <taxon>Bacillati</taxon>
        <taxon>Bacillota</taxon>
        <taxon>Clostridia</taxon>
        <taxon>Eubacteriales</taxon>
        <taxon>Clostridiaceae</taxon>
        <taxon>Clostridium</taxon>
    </lineage>
</organism>
<dbReference type="GO" id="GO:0008483">
    <property type="term" value="F:transaminase activity"/>
    <property type="evidence" value="ECO:0007669"/>
    <property type="project" value="UniProtKB-KW"/>
</dbReference>
<reference evidence="8 9" key="1">
    <citation type="submission" date="2024-11" db="EMBL/GenBank/DDBJ databases">
        <authorList>
            <person name="Heng Y.C."/>
            <person name="Lim A.C.H."/>
            <person name="Lee J.K.Y."/>
            <person name="Kittelmann S."/>
        </authorList>
    </citation>
    <scope>NUCLEOTIDE SEQUENCE [LARGE SCALE GENOMIC DNA]</scope>
    <source>
        <strain evidence="8 9">WILCCON 0185</strain>
    </source>
</reference>
<dbReference type="Pfam" id="PF00155">
    <property type="entry name" value="Aminotran_1_2"/>
    <property type="match status" value="1"/>
</dbReference>
<evidence type="ECO:0000313" key="8">
    <source>
        <dbReference type="EMBL" id="MFL0247906.1"/>
    </source>
</evidence>
<dbReference type="InterPro" id="IPR004838">
    <property type="entry name" value="NHTrfase_class1_PyrdxlP-BS"/>
</dbReference>
<dbReference type="EC" id="2.6.1.-" evidence="6"/>
<dbReference type="EMBL" id="JBJHZZ010000010">
    <property type="protein sequence ID" value="MFL0247906.1"/>
    <property type="molecule type" value="Genomic_DNA"/>
</dbReference>
<dbReference type="Proteomes" id="UP001623591">
    <property type="component" value="Unassembled WGS sequence"/>
</dbReference>
<evidence type="ECO:0000256" key="6">
    <source>
        <dbReference type="RuleBase" id="RU000481"/>
    </source>
</evidence>
<keyword evidence="3 6" id="KW-0032">Aminotransferase</keyword>
<accession>A0ABW8T6H0</accession>
<evidence type="ECO:0000256" key="4">
    <source>
        <dbReference type="ARBA" id="ARBA00022679"/>
    </source>
</evidence>
<evidence type="ECO:0000256" key="1">
    <source>
        <dbReference type="ARBA" id="ARBA00001933"/>
    </source>
</evidence>
<evidence type="ECO:0000256" key="3">
    <source>
        <dbReference type="ARBA" id="ARBA00022576"/>
    </source>
</evidence>
<dbReference type="Gene3D" id="3.40.640.10">
    <property type="entry name" value="Type I PLP-dependent aspartate aminotransferase-like (Major domain)"/>
    <property type="match status" value="1"/>
</dbReference>
<comment type="caution">
    <text evidence="8">The sequence shown here is derived from an EMBL/GenBank/DDBJ whole genome shotgun (WGS) entry which is preliminary data.</text>
</comment>
<keyword evidence="9" id="KW-1185">Reference proteome</keyword>
<sequence length="389" mass="44301">MENLDNENRLFSDNVKNIEISGIRKFYNKVIDVPEALSLTLGQPDFNVPLKVKDAMIKAILENKTAYTSNAGIIELREKLSEFLSSFEINFKSEEICLTIGGSEGLLSVFTAFINKGDKVLIPSPAYPAYDSCIKLLGGHVIEYNLNKDFSINFQDLEEKLQKEQPKLMVVSYPSNPTGAVLSKEDRNKLYELLLNMPTIIISDEIYSSLCYEDNYYSISQFKELKSKIVLISGFSKMFSMTGLRLGYVCAHKKFMDEVMKVHQYNVSCAPSIVQWGAYEGLSSCLEDVENMKNEFKRRRDYVYERLLALGLDVTNPQGAFYIFPSIKKYNLSSDVFCERLLREGKLAVVPGSAFGSRGEGYVRISYSYSMDVLKEALDRLENWLKWAF</sequence>
<dbReference type="InterPro" id="IPR015421">
    <property type="entry name" value="PyrdxlP-dep_Trfase_major"/>
</dbReference>
<dbReference type="Gene3D" id="3.90.1150.10">
    <property type="entry name" value="Aspartate Aminotransferase, domain 1"/>
    <property type="match status" value="1"/>
</dbReference>
<dbReference type="RefSeq" id="WP_406770335.1">
    <property type="nucleotide sequence ID" value="NZ_JBJHZZ010000010.1"/>
</dbReference>
<evidence type="ECO:0000256" key="2">
    <source>
        <dbReference type="ARBA" id="ARBA00007441"/>
    </source>
</evidence>
<feature type="domain" description="Aminotransferase class I/classII large" evidence="7">
    <location>
        <begin position="37"/>
        <end position="381"/>
    </location>
</feature>
<dbReference type="PANTHER" id="PTHR46383:SF4">
    <property type="entry name" value="AMINOTRANSFERASE"/>
    <property type="match status" value="1"/>
</dbReference>